<dbReference type="Gene3D" id="3.30.460.10">
    <property type="entry name" value="Beta Polymerase, domain 2"/>
    <property type="match status" value="1"/>
</dbReference>
<accession>A0A7M7RG41</accession>
<evidence type="ECO:0000259" key="3">
    <source>
        <dbReference type="Pfam" id="PF22600"/>
    </source>
</evidence>
<dbReference type="GO" id="GO:0005739">
    <property type="term" value="C:mitochondrion"/>
    <property type="evidence" value="ECO:0000318"/>
    <property type="project" value="GO_Central"/>
</dbReference>
<feature type="compositionally biased region" description="Basic and acidic residues" evidence="1">
    <location>
        <begin position="148"/>
        <end position="161"/>
    </location>
</feature>
<dbReference type="InParanoid" id="A0A7M7RG41"/>
<dbReference type="Pfam" id="PF22600">
    <property type="entry name" value="MTPAP-like_central"/>
    <property type="match status" value="1"/>
</dbReference>
<dbReference type="Gene3D" id="1.10.1410.10">
    <property type="match status" value="1"/>
</dbReference>
<dbReference type="SUPFAM" id="SSF81301">
    <property type="entry name" value="Nucleotidyltransferase"/>
    <property type="match status" value="1"/>
</dbReference>
<dbReference type="GO" id="GO:1990817">
    <property type="term" value="F:poly(A) RNA polymerase activity"/>
    <property type="evidence" value="ECO:0000318"/>
    <property type="project" value="GO_Central"/>
</dbReference>
<feature type="domain" description="Poly(A) RNA polymerase mitochondrial-like central palm" evidence="3">
    <location>
        <begin position="211"/>
        <end position="369"/>
    </location>
</feature>
<name>A0A7M7RG41_STRPU</name>
<protein>
    <recommendedName>
        <fullName evidence="6">Poly(A) RNA polymerase, mitochondrial</fullName>
    </recommendedName>
</protein>
<dbReference type="OMA" id="LRFDNDM"/>
<dbReference type="RefSeq" id="XP_792619.4">
    <property type="nucleotide sequence ID" value="XM_787526.4"/>
</dbReference>
<proteinExistence type="predicted"/>
<feature type="region of interest" description="Disordered" evidence="1">
    <location>
        <begin position="145"/>
        <end position="164"/>
    </location>
</feature>
<evidence type="ECO:0000256" key="1">
    <source>
        <dbReference type="SAM" id="MobiDB-lite"/>
    </source>
</evidence>
<dbReference type="AlphaFoldDB" id="A0A7M7RG41"/>
<dbReference type="FunCoup" id="A0A7M7RG41">
    <property type="interactions" value="754"/>
</dbReference>
<dbReference type="InterPro" id="IPR043519">
    <property type="entry name" value="NT_sf"/>
</dbReference>
<evidence type="ECO:0000313" key="5">
    <source>
        <dbReference type="Proteomes" id="UP000007110"/>
    </source>
</evidence>
<dbReference type="InterPro" id="IPR041252">
    <property type="entry name" value="RL"/>
</dbReference>
<feature type="compositionally biased region" description="Low complexity" evidence="1">
    <location>
        <begin position="56"/>
        <end position="74"/>
    </location>
</feature>
<dbReference type="CTD" id="55149"/>
<dbReference type="KEGG" id="spu:587818"/>
<dbReference type="SUPFAM" id="SSF81631">
    <property type="entry name" value="PAP/OAS1 substrate-binding domain"/>
    <property type="match status" value="1"/>
</dbReference>
<organism evidence="4 5">
    <name type="scientific">Strongylocentrotus purpuratus</name>
    <name type="common">Purple sea urchin</name>
    <dbReference type="NCBI Taxonomy" id="7668"/>
    <lineage>
        <taxon>Eukaryota</taxon>
        <taxon>Metazoa</taxon>
        <taxon>Echinodermata</taxon>
        <taxon>Eleutherozoa</taxon>
        <taxon>Echinozoa</taxon>
        <taxon>Echinoidea</taxon>
        <taxon>Euechinoidea</taxon>
        <taxon>Echinacea</taxon>
        <taxon>Camarodonta</taxon>
        <taxon>Echinidea</taxon>
        <taxon>Strongylocentrotidae</taxon>
        <taxon>Strongylocentrotus</taxon>
    </lineage>
</organism>
<dbReference type="EnsemblMetazoa" id="XM_787526">
    <property type="protein sequence ID" value="XP_792619"/>
    <property type="gene ID" value="LOC587818"/>
</dbReference>
<reference evidence="5" key="1">
    <citation type="submission" date="2015-02" db="EMBL/GenBank/DDBJ databases">
        <title>Genome sequencing for Strongylocentrotus purpuratus.</title>
        <authorList>
            <person name="Murali S."/>
            <person name="Liu Y."/>
            <person name="Vee V."/>
            <person name="English A."/>
            <person name="Wang M."/>
            <person name="Skinner E."/>
            <person name="Han Y."/>
            <person name="Muzny D.M."/>
            <person name="Worley K.C."/>
            <person name="Gibbs R.A."/>
        </authorList>
    </citation>
    <scope>NUCLEOTIDE SEQUENCE</scope>
</reference>
<dbReference type="OrthoDB" id="434989at2759"/>
<evidence type="ECO:0008006" key="6">
    <source>
        <dbReference type="Google" id="ProtNLM"/>
    </source>
</evidence>
<evidence type="ECO:0000313" key="4">
    <source>
        <dbReference type="EnsemblMetazoa" id="XP_792619"/>
    </source>
</evidence>
<dbReference type="GO" id="GO:0031123">
    <property type="term" value="P:RNA 3'-end processing"/>
    <property type="evidence" value="ECO:0000318"/>
    <property type="project" value="GO_Central"/>
</dbReference>
<feature type="region of interest" description="Disordered" evidence="1">
    <location>
        <begin position="51"/>
        <end position="78"/>
    </location>
</feature>
<evidence type="ECO:0000259" key="2">
    <source>
        <dbReference type="Pfam" id="PF17797"/>
    </source>
</evidence>
<dbReference type="InterPro" id="IPR054708">
    <property type="entry name" value="MTPAP-like_central"/>
</dbReference>
<dbReference type="Proteomes" id="UP000007110">
    <property type="component" value="Unassembled WGS sequence"/>
</dbReference>
<dbReference type="Pfam" id="PF17797">
    <property type="entry name" value="RL"/>
    <property type="match status" value="1"/>
</dbReference>
<dbReference type="GeneID" id="587818"/>
<dbReference type="PANTHER" id="PTHR12271:SF133">
    <property type="entry name" value="POLY(A) RNA POLYMERASE, MITOCHONDRIAL"/>
    <property type="match status" value="1"/>
</dbReference>
<dbReference type="CDD" id="cd05402">
    <property type="entry name" value="NT_PAP_TUTase"/>
    <property type="match status" value="1"/>
</dbReference>
<dbReference type="PANTHER" id="PTHR12271">
    <property type="entry name" value="POLY A POLYMERASE CID PAP -RELATED"/>
    <property type="match status" value="1"/>
</dbReference>
<keyword evidence="5" id="KW-1185">Reference proteome</keyword>
<sequence length="643" mass="72028">MAAPMVSSVVRPARSVFANVLCYSRIFSQTVFSSTRKLCVSAKRVTSDKSGSRILSESATTTSSATSTNDTSNNLSGAFKDTMHMRSSQASRSLLVRLANGTTIESLLQYCNSQGKVDNYFTYFQKAHYVVVEFSQADTIKQITSKAHSTESKTGKQRDGAQVESRFLSFSRPSKHKDTNVLKRKPDVVILNKDLSNLELLRSLASAPNVDAQIELLLQEQELRESEIRLRFLACSLMEEAFQSILPDATLHPFGSSINGFGRRSCDVDTYLDRGTAHGVIPLKQGRNKYKLGYDRQSANSERVATQSTLFTLAEFLEKHVPQCSSVNRILNARCPLVKFRHQATGLSCDLTGDNRIAIKSSEMLYIFGRLDPRVRPLVFMVRHWARLNGITNNNPGYWITNYPLTLLVIFFLQTRPEPVLPALNKIAMFEPSSEGMEEEEKDVDLVFTDEACIKVSRNKETPTELLQEFFHFCITFDFKKHALSIHLGSTYPVPNNGKIFPMYIENPLEPDLNSSKNVSGDLVDRLRRLSQEAVKTMERLDFYQADASRDALHSWGLGALLMGSVQGKGKVRSVAMEKKLGAMFRSLNRREFSTSCKRTCGVMHDCRNIVHHVSPSISCWSTTSCKDCPDGAATLPLNTRLS</sequence>
<feature type="domain" description="RL" evidence="2">
    <location>
        <begin position="79"/>
        <end position="147"/>
    </location>
</feature>
<reference evidence="4" key="2">
    <citation type="submission" date="2021-01" db="UniProtKB">
        <authorList>
            <consortium name="EnsemblMetazoa"/>
        </authorList>
    </citation>
    <scope>IDENTIFICATION</scope>
</reference>